<dbReference type="EMBL" id="JAPQKO010000007">
    <property type="protein sequence ID" value="KAJ5152513.1"/>
    <property type="molecule type" value="Genomic_DNA"/>
</dbReference>
<evidence type="ECO:0000313" key="3">
    <source>
        <dbReference type="Proteomes" id="UP001146351"/>
    </source>
</evidence>
<sequence>MRASAWNAFWNRLVAAAVVMALHGASCTLLGALTLECLMPNLLAIVTLRRSGPVFKDAGHAGFSASVKEPVGQQPPRPCDLGNGGVILLADDGGGFGSNLTLLVQNCGLVDAVDFDRVELVTKHPSSRTDLCFRHFLD</sequence>
<feature type="chain" id="PRO_5040847642" evidence="1">
    <location>
        <begin position="17"/>
        <end position="138"/>
    </location>
</feature>
<dbReference type="OrthoDB" id="4362576at2759"/>
<feature type="signal peptide" evidence="1">
    <location>
        <begin position="1"/>
        <end position="16"/>
    </location>
</feature>
<protein>
    <submittedName>
        <fullName evidence="2">Uncharacterized protein</fullName>
    </submittedName>
</protein>
<reference evidence="2" key="1">
    <citation type="submission" date="2022-11" db="EMBL/GenBank/DDBJ databases">
        <authorList>
            <person name="Petersen C."/>
        </authorList>
    </citation>
    <scope>NUCLEOTIDE SEQUENCE</scope>
    <source>
        <strain evidence="2">IBT 21917</strain>
    </source>
</reference>
<organism evidence="2 3">
    <name type="scientific">Penicillium capsulatum</name>
    <dbReference type="NCBI Taxonomy" id="69766"/>
    <lineage>
        <taxon>Eukaryota</taxon>
        <taxon>Fungi</taxon>
        <taxon>Dikarya</taxon>
        <taxon>Ascomycota</taxon>
        <taxon>Pezizomycotina</taxon>
        <taxon>Eurotiomycetes</taxon>
        <taxon>Eurotiomycetidae</taxon>
        <taxon>Eurotiales</taxon>
        <taxon>Aspergillaceae</taxon>
        <taxon>Penicillium</taxon>
    </lineage>
</organism>
<gene>
    <name evidence="2" type="ORF">N7492_009793</name>
</gene>
<name>A0A9W9LFE6_9EURO</name>
<evidence type="ECO:0000256" key="1">
    <source>
        <dbReference type="SAM" id="SignalP"/>
    </source>
</evidence>
<accession>A0A9W9LFE6</accession>
<comment type="caution">
    <text evidence="2">The sequence shown here is derived from an EMBL/GenBank/DDBJ whole genome shotgun (WGS) entry which is preliminary data.</text>
</comment>
<reference evidence="2" key="2">
    <citation type="journal article" date="2023" name="IMA Fungus">
        <title>Comparative genomic study of the Penicillium genus elucidates a diverse pangenome and 15 lateral gene transfer events.</title>
        <authorList>
            <person name="Petersen C."/>
            <person name="Sorensen T."/>
            <person name="Nielsen M.R."/>
            <person name="Sondergaard T.E."/>
            <person name="Sorensen J.L."/>
            <person name="Fitzpatrick D.A."/>
            <person name="Frisvad J.C."/>
            <person name="Nielsen K.L."/>
        </authorList>
    </citation>
    <scope>NUCLEOTIDE SEQUENCE</scope>
    <source>
        <strain evidence="2">IBT 21917</strain>
    </source>
</reference>
<keyword evidence="1" id="KW-0732">Signal</keyword>
<evidence type="ECO:0000313" key="2">
    <source>
        <dbReference type="EMBL" id="KAJ5152513.1"/>
    </source>
</evidence>
<proteinExistence type="predicted"/>
<dbReference type="Proteomes" id="UP001146351">
    <property type="component" value="Unassembled WGS sequence"/>
</dbReference>
<keyword evidence="3" id="KW-1185">Reference proteome</keyword>
<dbReference type="AlphaFoldDB" id="A0A9W9LFE6"/>